<name>A0ABT6T663_9ACTN</name>
<accession>A0ABT6T663</accession>
<proteinExistence type="predicted"/>
<protein>
    <submittedName>
        <fullName evidence="1">Uncharacterized protein</fullName>
    </submittedName>
</protein>
<sequence>MSTWRRVTSPRGESAVAGNLVWFADDPEAAETWAYGYPAEGAAARAARAWAATAHAAASALGGATAEVVGDGALARLVRLATSGPAQDTGPGPDVVVETTGTAAGIREALASVPPGGRVLLAARPLDTTTALATYDAVHLPGIHVVPVSWDDGGEGVPGQLVAHARRDVWPMPKE</sequence>
<dbReference type="RefSeq" id="WP_282539200.1">
    <property type="nucleotide sequence ID" value="NZ_JASCIS010000053.1"/>
</dbReference>
<evidence type="ECO:0000313" key="1">
    <source>
        <dbReference type="EMBL" id="MDI3423356.1"/>
    </source>
</evidence>
<gene>
    <name evidence="1" type="ORF">QIT00_33260</name>
</gene>
<evidence type="ECO:0000313" key="2">
    <source>
        <dbReference type="Proteomes" id="UP001237105"/>
    </source>
</evidence>
<dbReference type="Gene3D" id="3.40.50.720">
    <property type="entry name" value="NAD(P)-binding Rossmann-like Domain"/>
    <property type="match status" value="1"/>
</dbReference>
<keyword evidence="2" id="KW-1185">Reference proteome</keyword>
<reference evidence="1 2" key="1">
    <citation type="submission" date="2023-05" db="EMBL/GenBank/DDBJ databases">
        <title>Draft genome sequence of Streptomyces sp. B-S-A12 isolated from a cave soil in Thailand.</title>
        <authorList>
            <person name="Chamroensaksri N."/>
            <person name="Muangham S."/>
        </authorList>
    </citation>
    <scope>NUCLEOTIDE SEQUENCE [LARGE SCALE GENOMIC DNA]</scope>
    <source>
        <strain evidence="1 2">B-S-A12</strain>
    </source>
</reference>
<comment type="caution">
    <text evidence="1">The sequence shown here is derived from an EMBL/GenBank/DDBJ whole genome shotgun (WGS) entry which is preliminary data.</text>
</comment>
<dbReference type="Proteomes" id="UP001237105">
    <property type="component" value="Unassembled WGS sequence"/>
</dbReference>
<dbReference type="EMBL" id="JASCIS010000053">
    <property type="protein sequence ID" value="MDI3423356.1"/>
    <property type="molecule type" value="Genomic_DNA"/>
</dbReference>
<organism evidence="1 2">
    <name type="scientific">Streptomyces luteolus</name>
    <dbReference type="NCBI Taxonomy" id="3043615"/>
    <lineage>
        <taxon>Bacteria</taxon>
        <taxon>Bacillati</taxon>
        <taxon>Actinomycetota</taxon>
        <taxon>Actinomycetes</taxon>
        <taxon>Kitasatosporales</taxon>
        <taxon>Streptomycetaceae</taxon>
        <taxon>Streptomyces</taxon>
    </lineage>
</organism>